<evidence type="ECO:0000256" key="1">
    <source>
        <dbReference type="SAM" id="MobiDB-lite"/>
    </source>
</evidence>
<keyword evidence="3" id="KW-1185">Reference proteome</keyword>
<comment type="caution">
    <text evidence="2">The sequence shown here is derived from an EMBL/GenBank/DDBJ whole genome shotgun (WGS) entry which is preliminary data.</text>
</comment>
<accession>A0A318TBP9</accession>
<protein>
    <recommendedName>
        <fullName evidence="4">CheW-like protein</fullName>
    </recommendedName>
</protein>
<feature type="region of interest" description="Disordered" evidence="1">
    <location>
        <begin position="1"/>
        <end position="20"/>
    </location>
</feature>
<feature type="non-terminal residue" evidence="2">
    <location>
        <position position="1"/>
    </location>
</feature>
<sequence length="56" mass="6053">IGEVLKLPDDSRETNPVNLDPRMATMASGVHRLNGQLMVVLDVDKVLEIGPERAAA</sequence>
<dbReference type="AlphaFoldDB" id="A0A318TBP9"/>
<name>A0A318TBP9_9BRAD</name>
<feature type="compositionally biased region" description="Basic and acidic residues" evidence="1">
    <location>
        <begin position="1"/>
        <end position="13"/>
    </location>
</feature>
<evidence type="ECO:0000313" key="3">
    <source>
        <dbReference type="Proteomes" id="UP000248148"/>
    </source>
</evidence>
<evidence type="ECO:0008006" key="4">
    <source>
        <dbReference type="Google" id="ProtNLM"/>
    </source>
</evidence>
<dbReference type="Proteomes" id="UP000248148">
    <property type="component" value="Unassembled WGS sequence"/>
</dbReference>
<evidence type="ECO:0000313" key="2">
    <source>
        <dbReference type="EMBL" id="PYE99023.1"/>
    </source>
</evidence>
<gene>
    <name evidence="2" type="ORF">BJ122_1457</name>
</gene>
<dbReference type="EMBL" id="QJTI01000045">
    <property type="protein sequence ID" value="PYE99023.1"/>
    <property type="molecule type" value="Genomic_DNA"/>
</dbReference>
<proteinExistence type="predicted"/>
<reference evidence="2 3" key="1">
    <citation type="submission" date="2018-06" db="EMBL/GenBank/DDBJ databases">
        <title>Genomic Encyclopedia of Archaeal and Bacterial Type Strains, Phase II (KMG-II): from individual species to whole genera.</title>
        <authorList>
            <person name="Goeker M."/>
        </authorList>
    </citation>
    <scope>NUCLEOTIDE SEQUENCE [LARGE SCALE GENOMIC DNA]</scope>
    <source>
        <strain evidence="2 3">JCM 11668</strain>
    </source>
</reference>
<organism evidence="2 3">
    <name type="scientific">Rhodopseudomonas faecalis</name>
    <dbReference type="NCBI Taxonomy" id="99655"/>
    <lineage>
        <taxon>Bacteria</taxon>
        <taxon>Pseudomonadati</taxon>
        <taxon>Pseudomonadota</taxon>
        <taxon>Alphaproteobacteria</taxon>
        <taxon>Hyphomicrobiales</taxon>
        <taxon>Nitrobacteraceae</taxon>
        <taxon>Rhodopseudomonas</taxon>
    </lineage>
</organism>